<organism evidence="1 2">
    <name type="scientific">Opisthorchis viverrini</name>
    <name type="common">Southeast Asian liver fluke</name>
    <dbReference type="NCBI Taxonomy" id="6198"/>
    <lineage>
        <taxon>Eukaryota</taxon>
        <taxon>Metazoa</taxon>
        <taxon>Spiralia</taxon>
        <taxon>Lophotrochozoa</taxon>
        <taxon>Platyhelminthes</taxon>
        <taxon>Trematoda</taxon>
        <taxon>Digenea</taxon>
        <taxon>Opisthorchiida</taxon>
        <taxon>Opisthorchiata</taxon>
        <taxon>Opisthorchiidae</taxon>
        <taxon>Opisthorchis</taxon>
    </lineage>
</organism>
<dbReference type="Proteomes" id="UP000054324">
    <property type="component" value="Unassembled WGS sequence"/>
</dbReference>
<proteinExistence type="predicted"/>
<dbReference type="AlphaFoldDB" id="A0A074Z940"/>
<keyword evidence="2" id="KW-1185">Reference proteome</keyword>
<reference evidence="1 2" key="1">
    <citation type="submission" date="2013-11" db="EMBL/GenBank/DDBJ databases">
        <title>Opisthorchis viverrini - life in the bile duct.</title>
        <authorList>
            <person name="Young N.D."/>
            <person name="Nagarajan N."/>
            <person name="Lin S.J."/>
            <person name="Korhonen P.K."/>
            <person name="Jex A.R."/>
            <person name="Hall R.S."/>
            <person name="Safavi-Hemami H."/>
            <person name="Kaewkong W."/>
            <person name="Bertrand D."/>
            <person name="Gao S."/>
            <person name="Seet Q."/>
            <person name="Wongkham S."/>
            <person name="Teh B.T."/>
            <person name="Wongkham C."/>
            <person name="Intapan P.M."/>
            <person name="Maleewong W."/>
            <person name="Yang X."/>
            <person name="Hu M."/>
            <person name="Wang Z."/>
            <person name="Hofmann A."/>
            <person name="Sternberg P.W."/>
            <person name="Tan P."/>
            <person name="Wang J."/>
            <person name="Gasser R.B."/>
        </authorList>
    </citation>
    <scope>NUCLEOTIDE SEQUENCE [LARGE SCALE GENOMIC DNA]</scope>
</reference>
<dbReference type="CTD" id="20322626"/>
<evidence type="ECO:0000313" key="1">
    <source>
        <dbReference type="EMBL" id="KER23721.1"/>
    </source>
</evidence>
<dbReference type="KEGG" id="ovi:T265_08447"/>
<dbReference type="EMBL" id="KL596838">
    <property type="protein sequence ID" value="KER23721.1"/>
    <property type="molecule type" value="Genomic_DNA"/>
</dbReference>
<dbReference type="RefSeq" id="XP_009172518.1">
    <property type="nucleotide sequence ID" value="XM_009174254.1"/>
</dbReference>
<dbReference type="GeneID" id="20322626"/>
<sequence>MTFLWRLFALHLEPDPMYFGHLFCEISHWRAYRLTPRTSHGSSAENQACLTVKLAASACPGEAISESGDHEEPPDTKNFVLSACGIPEFYSKTQQLYFLIIIIINDSMTSVLNTNASLPYSHDLFESLIGCTGAGVLPGCPGLNRGSCETEIRLKPRTFLSVNLSSNQLDHLGHGILRN</sequence>
<protein>
    <submittedName>
        <fullName evidence="1">Uncharacterized protein</fullName>
    </submittedName>
</protein>
<dbReference type="OrthoDB" id="16290at2759"/>
<accession>A0A074Z940</accession>
<evidence type="ECO:0000313" key="2">
    <source>
        <dbReference type="Proteomes" id="UP000054324"/>
    </source>
</evidence>
<gene>
    <name evidence="1" type="ORF">T265_08447</name>
</gene>
<name>A0A074Z940_OPIVI</name>